<dbReference type="PANTHER" id="PTHR44591">
    <property type="entry name" value="STRESS RESPONSE REGULATOR PROTEIN 1"/>
    <property type="match status" value="1"/>
</dbReference>
<dbReference type="InterPro" id="IPR001789">
    <property type="entry name" value="Sig_transdc_resp-reg_receiver"/>
</dbReference>
<evidence type="ECO:0000256" key="1">
    <source>
        <dbReference type="ARBA" id="ARBA00022553"/>
    </source>
</evidence>
<keyword evidence="5" id="KW-1185">Reference proteome</keyword>
<proteinExistence type="predicted"/>
<dbReference type="PROSITE" id="PS50110">
    <property type="entry name" value="RESPONSE_REGULATORY"/>
    <property type="match status" value="1"/>
</dbReference>
<dbReference type="SUPFAM" id="SSF52172">
    <property type="entry name" value="CheY-like"/>
    <property type="match status" value="1"/>
</dbReference>
<dbReference type="EMBL" id="NAAD01000004">
    <property type="protein sequence ID" value="ORJ62183.1"/>
    <property type="molecule type" value="Genomic_DNA"/>
</dbReference>
<sequence>MLYQRGMDQPRSLTMSRDDRRNAPHVLLAEDDAAMRELLSFCLYQAGYRVTSCADGLSLLEYLEGNQGTTNGIDLLVTDIRMPALTGLEALEANVDSPRKLPTICMTAFGDSRTHAAARQLGAVEVLDKPFDIDQFLDRVRNLCPLSGNA</sequence>
<dbReference type="InterPro" id="IPR050595">
    <property type="entry name" value="Bact_response_regulator"/>
</dbReference>
<accession>A0A1X0YAR6</accession>
<name>A0A1X0YAR6_9BACT</name>
<evidence type="ECO:0000313" key="4">
    <source>
        <dbReference type="EMBL" id="ORJ62183.1"/>
    </source>
</evidence>
<reference evidence="4 5" key="1">
    <citation type="submission" date="2017-03" db="EMBL/GenBank/DDBJ databases">
        <title>Genome sequence of Geothermobacter sp. EPR-M, Deep-Sea Iron Reducer.</title>
        <authorList>
            <person name="Tully B."/>
            <person name="Savalia P."/>
            <person name="Abuyen K."/>
            <person name="Baughan C."/>
            <person name="Romero E."/>
            <person name="Ronkowski C."/>
            <person name="Torres B."/>
            <person name="Tremblay J."/>
            <person name="Trujillo A."/>
            <person name="Tyler M."/>
            <person name="Perez-Rodriguez I."/>
            <person name="Amend J."/>
        </authorList>
    </citation>
    <scope>NUCLEOTIDE SEQUENCE [LARGE SCALE GENOMIC DNA]</scope>
    <source>
        <strain evidence="4 5">EPR-M</strain>
    </source>
</reference>
<evidence type="ECO:0000259" key="3">
    <source>
        <dbReference type="PROSITE" id="PS50110"/>
    </source>
</evidence>
<comment type="caution">
    <text evidence="4">The sequence shown here is derived from an EMBL/GenBank/DDBJ whole genome shotgun (WGS) entry which is preliminary data.</text>
</comment>
<keyword evidence="1 2" id="KW-0597">Phosphoprotein</keyword>
<protein>
    <recommendedName>
        <fullName evidence="3">Response regulatory domain-containing protein</fullName>
    </recommendedName>
</protein>
<dbReference type="STRING" id="1969733.B5V00_05400"/>
<gene>
    <name evidence="4" type="ORF">B5V00_05400</name>
</gene>
<feature type="modified residue" description="4-aspartylphosphate" evidence="2">
    <location>
        <position position="79"/>
    </location>
</feature>
<dbReference type="InterPro" id="IPR011006">
    <property type="entry name" value="CheY-like_superfamily"/>
</dbReference>
<evidence type="ECO:0000313" key="5">
    <source>
        <dbReference type="Proteomes" id="UP000193136"/>
    </source>
</evidence>
<feature type="domain" description="Response regulatory" evidence="3">
    <location>
        <begin position="25"/>
        <end position="144"/>
    </location>
</feature>
<dbReference type="PANTHER" id="PTHR44591:SF3">
    <property type="entry name" value="RESPONSE REGULATORY DOMAIN-CONTAINING PROTEIN"/>
    <property type="match status" value="1"/>
</dbReference>
<dbReference type="Proteomes" id="UP000193136">
    <property type="component" value="Unassembled WGS sequence"/>
</dbReference>
<dbReference type="Gene3D" id="3.40.50.2300">
    <property type="match status" value="1"/>
</dbReference>
<dbReference type="AlphaFoldDB" id="A0A1X0YAR6"/>
<evidence type="ECO:0000256" key="2">
    <source>
        <dbReference type="PROSITE-ProRule" id="PRU00169"/>
    </source>
</evidence>
<dbReference type="SMART" id="SM00448">
    <property type="entry name" value="REC"/>
    <property type="match status" value="1"/>
</dbReference>
<dbReference type="GO" id="GO:0000160">
    <property type="term" value="P:phosphorelay signal transduction system"/>
    <property type="evidence" value="ECO:0007669"/>
    <property type="project" value="InterPro"/>
</dbReference>
<dbReference type="OrthoDB" id="9788090at2"/>
<organism evidence="4 5">
    <name type="scientific">Geothermobacter hydrogeniphilus</name>
    <dbReference type="NCBI Taxonomy" id="1969733"/>
    <lineage>
        <taxon>Bacteria</taxon>
        <taxon>Pseudomonadati</taxon>
        <taxon>Thermodesulfobacteriota</taxon>
        <taxon>Desulfuromonadia</taxon>
        <taxon>Desulfuromonadales</taxon>
        <taxon>Geothermobacteraceae</taxon>
        <taxon>Geothermobacter</taxon>
    </lineage>
</organism>
<dbReference type="Pfam" id="PF00072">
    <property type="entry name" value="Response_reg"/>
    <property type="match status" value="1"/>
</dbReference>